<accession>A0A1G7DW72</accession>
<dbReference type="Proteomes" id="UP000243205">
    <property type="component" value="Unassembled WGS sequence"/>
</dbReference>
<gene>
    <name evidence="1" type="ORF">SAMN05661003_1168</name>
</gene>
<dbReference type="AlphaFoldDB" id="A0A1G7DW72"/>
<reference evidence="2" key="1">
    <citation type="submission" date="2016-10" db="EMBL/GenBank/DDBJ databases">
        <authorList>
            <person name="Varghese N."/>
            <person name="Submissions S."/>
        </authorList>
    </citation>
    <scope>NUCLEOTIDE SEQUENCE [LARGE SCALE GENOMIC DNA]</scope>
    <source>
        <strain evidence="2">DSM 8987</strain>
    </source>
</reference>
<protein>
    <submittedName>
        <fullName evidence="1">Uncharacterized protein</fullName>
    </submittedName>
</protein>
<sequence length="205" mass="23034">MIDFGRPSMGSSRLFFNSLLSGSPVKPWLCRGILTLIKAVISLLKDRPEEKFTARQIADWVFATYPDECQAKTQSSQALVSDAGLVQQIIREISSQLTAPAKKHVEFKMTEGRPRKYYYSEKSDSAEVVTAEGSSVTTTTVDDGQAKVDEHALYPLLSRYPWEEFGVFFKRIDEKRSSNNRDPNGNSWLLSGCSRRGRFKQGVAP</sequence>
<keyword evidence="2" id="KW-1185">Reference proteome</keyword>
<dbReference type="STRING" id="57664.SAMN05661003_1168"/>
<name>A0A1G7DW72_9BACT</name>
<dbReference type="EMBL" id="FNAQ01000016">
    <property type="protein sequence ID" value="SDE55747.1"/>
    <property type="molecule type" value="Genomic_DNA"/>
</dbReference>
<evidence type="ECO:0000313" key="2">
    <source>
        <dbReference type="Proteomes" id="UP000243205"/>
    </source>
</evidence>
<organism evidence="1 2">
    <name type="scientific">Desulfuromonas thiophila</name>
    <dbReference type="NCBI Taxonomy" id="57664"/>
    <lineage>
        <taxon>Bacteria</taxon>
        <taxon>Pseudomonadati</taxon>
        <taxon>Thermodesulfobacteriota</taxon>
        <taxon>Desulfuromonadia</taxon>
        <taxon>Desulfuromonadales</taxon>
        <taxon>Desulfuromonadaceae</taxon>
        <taxon>Desulfuromonas</taxon>
    </lineage>
</organism>
<proteinExistence type="predicted"/>
<evidence type="ECO:0000313" key="1">
    <source>
        <dbReference type="EMBL" id="SDE55747.1"/>
    </source>
</evidence>